<evidence type="ECO:0000259" key="2">
    <source>
        <dbReference type="SMART" id="SM00860"/>
    </source>
</evidence>
<evidence type="ECO:0000313" key="4">
    <source>
        <dbReference type="Proteomes" id="UP000597853"/>
    </source>
</evidence>
<keyword evidence="4" id="KW-1185">Reference proteome</keyword>
<dbReference type="SUPFAM" id="SSF160631">
    <property type="entry name" value="SMI1/KNR4-like"/>
    <property type="match status" value="1"/>
</dbReference>
<dbReference type="Gene3D" id="3.40.1580.10">
    <property type="entry name" value="SMI1/KNR4-like"/>
    <property type="match status" value="1"/>
</dbReference>
<protein>
    <recommendedName>
        <fullName evidence="2">Knr4/Smi1-like domain-containing protein</fullName>
    </recommendedName>
</protein>
<evidence type="ECO:0000256" key="1">
    <source>
        <dbReference type="SAM" id="MobiDB-lite"/>
    </source>
</evidence>
<dbReference type="InterPro" id="IPR018958">
    <property type="entry name" value="Knr4/Smi1-like_dom"/>
</dbReference>
<gene>
    <name evidence="3" type="ORF">GCM10010285_24380</name>
</gene>
<dbReference type="EMBL" id="BMTX01000005">
    <property type="protein sequence ID" value="GGS44047.1"/>
    <property type="molecule type" value="Genomic_DNA"/>
</dbReference>
<evidence type="ECO:0000313" key="3">
    <source>
        <dbReference type="EMBL" id="GGS44047.1"/>
    </source>
</evidence>
<dbReference type="Pfam" id="PF09346">
    <property type="entry name" value="SMI1_KNR4"/>
    <property type="match status" value="1"/>
</dbReference>
<dbReference type="SMART" id="SM00860">
    <property type="entry name" value="SMI1_KNR4"/>
    <property type="match status" value="1"/>
</dbReference>
<organism evidence="3 4">
    <name type="scientific">Streptomyces pseudogriseolus</name>
    <name type="common">Streptomyces gancidicus</name>
    <name type="synonym">Streptomyces rubiginosus</name>
    <dbReference type="NCBI Taxonomy" id="36817"/>
    <lineage>
        <taxon>Bacteria</taxon>
        <taxon>Bacillati</taxon>
        <taxon>Actinomycetota</taxon>
        <taxon>Actinomycetes</taxon>
        <taxon>Kitasatosporales</taxon>
        <taxon>Streptomycetaceae</taxon>
        <taxon>Streptomyces</taxon>
        <taxon>Streptomyces pseudogriseolus group</taxon>
    </lineage>
</organism>
<feature type="domain" description="Knr4/Smi1-like" evidence="2">
    <location>
        <begin position="52"/>
        <end position="170"/>
    </location>
</feature>
<name>A0ABQ2SYQ8_STREZ</name>
<comment type="caution">
    <text evidence="3">The sequence shown here is derived from an EMBL/GenBank/DDBJ whole genome shotgun (WGS) entry which is preliminary data.</text>
</comment>
<dbReference type="InterPro" id="IPR037883">
    <property type="entry name" value="Knr4/Smi1-like_sf"/>
</dbReference>
<reference evidence="4" key="1">
    <citation type="journal article" date="2019" name="Int. J. Syst. Evol. Microbiol.">
        <title>The Global Catalogue of Microorganisms (GCM) 10K type strain sequencing project: providing services to taxonomists for standard genome sequencing and annotation.</title>
        <authorList>
            <consortium name="The Broad Institute Genomics Platform"/>
            <consortium name="The Broad Institute Genome Sequencing Center for Infectious Disease"/>
            <person name="Wu L."/>
            <person name="Ma J."/>
        </authorList>
    </citation>
    <scope>NUCLEOTIDE SEQUENCE [LARGE SCALE GENOMIC DNA]</scope>
    <source>
        <strain evidence="4">JCM 4416</strain>
    </source>
</reference>
<feature type="compositionally biased region" description="Pro residues" evidence="1">
    <location>
        <begin position="406"/>
        <end position="417"/>
    </location>
</feature>
<dbReference type="Proteomes" id="UP000597853">
    <property type="component" value="Unassembled WGS sequence"/>
</dbReference>
<accession>A0ABQ2SYQ8</accession>
<feature type="region of interest" description="Disordered" evidence="1">
    <location>
        <begin position="386"/>
        <end position="431"/>
    </location>
</feature>
<sequence length="431" mass="48307">MLTENTARGDADFDWRTFLLRWSGEWADAPDDEVRDADDEAARQARWLGFPPASEERVAAMEKRLGRRMPPSYRSFLLVSDGWRHAGGFVWRLAGTADARWHDNESQLADVFEEFLEEDAEPEERREAGVWRRGLQLDVESDAMYVLLDPEDVDEDGEWAVWTWASWLADAPERYRGFRAFMEAMFREFHSLRAHRADGGPEFVNATTRRLDARVEQARRGALCGDWEGALRALDEAKDYGRPRAAGLGDQIRRLLGLTYMVYFPGLVTDPRYAAELLPPLVADHASRAHGDDTVLTHHLRGADEALMSRARATLDEVRAGTYRYTAPGPFGEAVERARALAGRGDTDRAWRALIDALPGWQPLGPDHLAPLGWVADPLLGPLLTPERSRELLSTPRGGQPGEASSPPPVLDPPVLDPPGLARRSDPVRDF</sequence>
<proteinExistence type="predicted"/>